<gene>
    <name evidence="1" type="ORF">LSTR_LSTR009691</name>
</gene>
<dbReference type="EMBL" id="QKKF02029694">
    <property type="protein sequence ID" value="RZF35099.1"/>
    <property type="molecule type" value="Genomic_DNA"/>
</dbReference>
<organism evidence="1 2">
    <name type="scientific">Laodelphax striatellus</name>
    <name type="common">Small brown planthopper</name>
    <name type="synonym">Delphax striatella</name>
    <dbReference type="NCBI Taxonomy" id="195883"/>
    <lineage>
        <taxon>Eukaryota</taxon>
        <taxon>Metazoa</taxon>
        <taxon>Ecdysozoa</taxon>
        <taxon>Arthropoda</taxon>
        <taxon>Hexapoda</taxon>
        <taxon>Insecta</taxon>
        <taxon>Pterygota</taxon>
        <taxon>Neoptera</taxon>
        <taxon>Paraneoptera</taxon>
        <taxon>Hemiptera</taxon>
        <taxon>Auchenorrhyncha</taxon>
        <taxon>Fulgoroidea</taxon>
        <taxon>Delphacidae</taxon>
        <taxon>Criomorphinae</taxon>
        <taxon>Laodelphax</taxon>
    </lineage>
</organism>
<name>A0A482WNF5_LAOST</name>
<sequence length="162" mass="18014">MIIHEYVCLPPFPSSSPANITKRQAGCLIDAECEQNEWCANNRCELVCDSNMDCESWSRDGYCHAQSQTGVCRFHSALAFNPVTGESELRHGGKSKGTYCEKTHQCAPHLYCHTNNKCKDPCSYVKCTSSGLKGVVVSRKTQSVQASDKYRCTVKNYVLSCI</sequence>
<dbReference type="Proteomes" id="UP000291343">
    <property type="component" value="Unassembled WGS sequence"/>
</dbReference>
<dbReference type="SMR" id="A0A482WNF5"/>
<accession>A0A482WNF5</accession>
<protein>
    <submittedName>
        <fullName evidence="1">Uncharacterized protein</fullName>
    </submittedName>
</protein>
<keyword evidence="2" id="KW-1185">Reference proteome</keyword>
<comment type="caution">
    <text evidence="1">The sequence shown here is derived from an EMBL/GenBank/DDBJ whole genome shotgun (WGS) entry which is preliminary data.</text>
</comment>
<evidence type="ECO:0000313" key="1">
    <source>
        <dbReference type="EMBL" id="RZF35099.1"/>
    </source>
</evidence>
<reference evidence="1 2" key="1">
    <citation type="journal article" date="2017" name="Gigascience">
        <title>Genome sequence of the small brown planthopper, Laodelphax striatellus.</title>
        <authorList>
            <person name="Zhu J."/>
            <person name="Jiang F."/>
            <person name="Wang X."/>
            <person name="Yang P."/>
            <person name="Bao Y."/>
            <person name="Zhao W."/>
            <person name="Wang W."/>
            <person name="Lu H."/>
            <person name="Wang Q."/>
            <person name="Cui N."/>
            <person name="Li J."/>
            <person name="Chen X."/>
            <person name="Luo L."/>
            <person name="Yu J."/>
            <person name="Kang L."/>
            <person name="Cui F."/>
        </authorList>
    </citation>
    <scope>NUCLEOTIDE SEQUENCE [LARGE SCALE GENOMIC DNA]</scope>
    <source>
        <strain evidence="1">Lst14</strain>
    </source>
</reference>
<proteinExistence type="predicted"/>
<dbReference type="InParanoid" id="A0A482WNF5"/>
<dbReference type="AlphaFoldDB" id="A0A482WNF5"/>
<evidence type="ECO:0000313" key="2">
    <source>
        <dbReference type="Proteomes" id="UP000291343"/>
    </source>
</evidence>